<protein>
    <submittedName>
        <fullName evidence="2">Uncharacterized protein</fullName>
    </submittedName>
</protein>
<dbReference type="AlphaFoldDB" id="A0A848P290"/>
<sequence>MTLTDRLLLGVAAVLAVIGIFVAEAIRAERVARRLAKAKEGAAHKYANDSD</sequence>
<name>A0A848P290_9RALS</name>
<evidence type="ECO:0000313" key="3">
    <source>
        <dbReference type="Proteomes" id="UP000077927"/>
    </source>
</evidence>
<evidence type="ECO:0000313" key="4">
    <source>
        <dbReference type="Proteomes" id="UP000575469"/>
    </source>
</evidence>
<dbReference type="KEGG" id="rin:ACS15_2004"/>
<proteinExistence type="predicted"/>
<reference evidence="1 3" key="1">
    <citation type="submission" date="2015-09" db="EMBL/GenBank/DDBJ databases">
        <authorList>
            <person name="Xu Y."/>
            <person name="Nagy A."/>
            <person name="Liu N.T."/>
            <person name="Nou X."/>
        </authorList>
    </citation>
    <scope>NUCLEOTIDE SEQUENCE [LARGE SCALE GENOMIC DNA]</scope>
    <source>
        <strain evidence="1 3">FC1138</strain>
    </source>
</reference>
<dbReference type="Proteomes" id="UP000077927">
    <property type="component" value="Chromosome 1"/>
</dbReference>
<accession>A0A848P290</accession>
<reference evidence="2 4" key="2">
    <citation type="submission" date="2020-04" db="EMBL/GenBank/DDBJ databases">
        <title>Ralstonia insidiosa genome sequencing and assembly.</title>
        <authorList>
            <person name="Martins R.C.R."/>
            <person name="Perdigao-Neto L.V."/>
            <person name="Levin A.S.S."/>
            <person name="Costa S.F."/>
        </authorList>
    </citation>
    <scope>NUCLEOTIDE SEQUENCE [LARGE SCALE GENOMIC DNA]</scope>
    <source>
        <strain evidence="2 4">5047</strain>
    </source>
</reference>
<organism evidence="2 4">
    <name type="scientific">Ralstonia insidiosa</name>
    <dbReference type="NCBI Taxonomy" id="190721"/>
    <lineage>
        <taxon>Bacteria</taxon>
        <taxon>Pseudomonadati</taxon>
        <taxon>Pseudomonadota</taxon>
        <taxon>Betaproteobacteria</taxon>
        <taxon>Burkholderiales</taxon>
        <taxon>Burkholderiaceae</taxon>
        <taxon>Ralstonia</taxon>
    </lineage>
</organism>
<dbReference type="Proteomes" id="UP000575469">
    <property type="component" value="Unassembled WGS sequence"/>
</dbReference>
<dbReference type="EMBL" id="JABBZM010000010">
    <property type="protein sequence ID" value="NMV38764.1"/>
    <property type="molecule type" value="Genomic_DNA"/>
</dbReference>
<evidence type="ECO:0000313" key="2">
    <source>
        <dbReference type="EMBL" id="NMV38764.1"/>
    </source>
</evidence>
<dbReference type="RefSeq" id="WP_167313302.1">
    <property type="nucleotide sequence ID" value="NZ_JAIMCU010000001.1"/>
</dbReference>
<evidence type="ECO:0000313" key="1">
    <source>
        <dbReference type="EMBL" id="ANH74867.1"/>
    </source>
</evidence>
<gene>
    <name evidence="1" type="ORF">ACS15_2004</name>
    <name evidence="2" type="ORF">HGR00_12680</name>
</gene>
<dbReference type="EMBL" id="CP012605">
    <property type="protein sequence ID" value="ANH74867.1"/>
    <property type="molecule type" value="Genomic_DNA"/>
</dbReference>